<comment type="PTM">
    <text evidence="7">Carboxylation is probably crucial for Mg(2+) binding and, consequently, for the gamma-phosphate positioning of ATP.</text>
</comment>
<proteinExistence type="inferred from homology"/>
<evidence type="ECO:0000256" key="5">
    <source>
        <dbReference type="ARBA" id="ARBA00023306"/>
    </source>
</evidence>
<keyword evidence="5 7" id="KW-0131">Cell cycle</keyword>
<feature type="binding site" evidence="7">
    <location>
        <position position="448"/>
    </location>
    <ligand>
        <name>meso-2,6-diaminopimelate</name>
        <dbReference type="ChEBI" id="CHEBI:57791"/>
    </ligand>
</feature>
<evidence type="ECO:0000259" key="11">
    <source>
        <dbReference type="Pfam" id="PF08245"/>
    </source>
</evidence>
<evidence type="ECO:0000259" key="10">
    <source>
        <dbReference type="Pfam" id="PF02875"/>
    </source>
</evidence>
<dbReference type="InterPro" id="IPR036615">
    <property type="entry name" value="Mur_ligase_C_dom_sf"/>
</dbReference>
<dbReference type="InterPro" id="IPR013221">
    <property type="entry name" value="Mur_ligase_cen"/>
</dbReference>
<keyword evidence="4 7" id="KW-0573">Peptidoglycan synthesis</keyword>
<feature type="binding site" evidence="7">
    <location>
        <position position="444"/>
    </location>
    <ligand>
        <name>meso-2,6-diaminopimelate</name>
        <dbReference type="ChEBI" id="CHEBI:57791"/>
    </ligand>
</feature>
<dbReference type="NCBIfam" id="NF001126">
    <property type="entry name" value="PRK00139.1-4"/>
    <property type="match status" value="1"/>
</dbReference>
<evidence type="ECO:0000313" key="13">
    <source>
        <dbReference type="Proteomes" id="UP001157911"/>
    </source>
</evidence>
<sequence>MKLGELLREVAQLPSELAWKEVKGITDNSKEVKANFLFFAIKGFKTDGNAYIEEAFNKGALAVVTDSQRAFKTYKNRNVILVKNARKLLSFAAAKFFGNPHKSLRLIGVTGTNGKTTTTFVLYHALNRLGTLTGIIGTVKKGIPQKETASVRTTPSSIEFFKTLKEIKEAGAENVVIEVSSHGLELYRTYPAEFDYSCFTNLSPEHLDFHVNMENYLTAKEKLLFRTKNTVLINTDDKYGSFLYGLKGIFSCKTLSYGKDGDFAFSFIQNRNGLTITINGETVRTNLKGEFNAYNVAAAYSILRCMGYRHEDLKNVFLDIYVPGRLEEVAPNVFVDYAHTPDALEKVLKALRELKPSKIITVFGCGGDRDREKRPLMGKVAERFSDKIVITSDNPRNEDPEKIIAEILEGIEEKEKVEIVPDRKEAILKALKVKEPNDVVLIAGKGHENYQIVGDKVIHFSDSEVVRGFYESV</sequence>
<evidence type="ECO:0000256" key="3">
    <source>
        <dbReference type="ARBA" id="ARBA00022960"/>
    </source>
</evidence>
<gene>
    <name evidence="7" type="primary">murE</name>
    <name evidence="12" type="ORF">SAMN06265339_0254</name>
</gene>
<dbReference type="Pfam" id="PF01225">
    <property type="entry name" value="Mur_ligase"/>
    <property type="match status" value="1"/>
</dbReference>
<evidence type="ECO:0000256" key="8">
    <source>
        <dbReference type="RuleBase" id="RU004135"/>
    </source>
</evidence>
<dbReference type="EMBL" id="FXUB01000001">
    <property type="protein sequence ID" value="SMP04826.1"/>
    <property type="molecule type" value="Genomic_DNA"/>
</dbReference>
<keyword evidence="2 7" id="KW-0132">Cell division</keyword>
<reference evidence="12 13" key="1">
    <citation type="submission" date="2017-05" db="EMBL/GenBank/DDBJ databases">
        <authorList>
            <person name="Varghese N."/>
            <person name="Submissions S."/>
        </authorList>
    </citation>
    <scope>NUCLEOTIDE SEQUENCE [LARGE SCALE GENOMIC DNA]</scope>
    <source>
        <strain evidence="12 13">DSM 15522</strain>
    </source>
</reference>
<comment type="similarity">
    <text evidence="1 7">Belongs to the MurCDEF family. MurE subfamily.</text>
</comment>
<dbReference type="RefSeq" id="WP_283399763.1">
    <property type="nucleotide sequence ID" value="NZ_FXUB01000001.1"/>
</dbReference>
<evidence type="ECO:0000259" key="9">
    <source>
        <dbReference type="Pfam" id="PF01225"/>
    </source>
</evidence>
<keyword evidence="13" id="KW-1185">Reference proteome</keyword>
<evidence type="ECO:0000256" key="7">
    <source>
        <dbReference type="HAMAP-Rule" id="MF_00208"/>
    </source>
</evidence>
<evidence type="ECO:0000256" key="1">
    <source>
        <dbReference type="ARBA" id="ARBA00005898"/>
    </source>
</evidence>
<comment type="caution">
    <text evidence="7">Lacks conserved residue(s) required for the propagation of feature annotation.</text>
</comment>
<dbReference type="PANTHER" id="PTHR23135">
    <property type="entry name" value="MUR LIGASE FAMILY MEMBER"/>
    <property type="match status" value="1"/>
</dbReference>
<dbReference type="PANTHER" id="PTHR23135:SF4">
    <property type="entry name" value="UDP-N-ACETYLMURAMOYL-L-ALANYL-D-GLUTAMATE--2,6-DIAMINOPIMELATE LIGASE MURE HOMOLOG, CHLOROPLASTIC"/>
    <property type="match status" value="1"/>
</dbReference>
<comment type="caution">
    <text evidence="12">The sequence shown here is derived from an EMBL/GenBank/DDBJ whole genome shotgun (WGS) entry which is preliminary data.</text>
</comment>
<evidence type="ECO:0000256" key="6">
    <source>
        <dbReference type="ARBA" id="ARBA00023316"/>
    </source>
</evidence>
<feature type="binding site" evidence="7">
    <location>
        <begin position="111"/>
        <end position="117"/>
    </location>
    <ligand>
        <name>ATP</name>
        <dbReference type="ChEBI" id="CHEBI:30616"/>
    </ligand>
</feature>
<protein>
    <recommendedName>
        <fullName evidence="7">UDP-N-acetylmuramoyl-L-alanyl-D-glutamate--2,6-diaminopimelate ligase</fullName>
        <ecNumber evidence="7">6.3.2.13</ecNumber>
    </recommendedName>
    <alternativeName>
        <fullName evidence="7">Meso-A2pm-adding enzyme</fullName>
    </alternativeName>
    <alternativeName>
        <fullName evidence="7">Meso-diaminopimelate-adding enzyme</fullName>
    </alternativeName>
    <alternativeName>
        <fullName evidence="7">UDP-MurNAc-L-Ala-D-Glu:meso-diaminopimelate ligase</fullName>
    </alternativeName>
    <alternativeName>
        <fullName evidence="7">UDP-MurNAc-tripeptide synthetase</fullName>
    </alternativeName>
    <alternativeName>
        <fullName evidence="7">UDP-N-acetylmuramyl-tripeptide synthetase</fullName>
    </alternativeName>
</protein>
<dbReference type="NCBIfam" id="NF001124">
    <property type="entry name" value="PRK00139.1-2"/>
    <property type="match status" value="1"/>
</dbReference>
<keyword evidence="6 7" id="KW-0961">Cell wall biogenesis/degradation</keyword>
<dbReference type="InterPro" id="IPR004101">
    <property type="entry name" value="Mur_ligase_C"/>
</dbReference>
<evidence type="ECO:0000256" key="4">
    <source>
        <dbReference type="ARBA" id="ARBA00022984"/>
    </source>
</evidence>
<dbReference type="Gene3D" id="3.90.190.20">
    <property type="entry name" value="Mur ligase, C-terminal domain"/>
    <property type="match status" value="1"/>
</dbReference>
<comment type="function">
    <text evidence="7">Catalyzes the addition of meso-diaminopimelic acid to the nucleotide precursor UDP-N-acetylmuramoyl-L-alanyl-D-glutamate (UMAG) in the biosynthesis of bacterial cell-wall peptidoglycan.</text>
</comment>
<evidence type="ECO:0000256" key="2">
    <source>
        <dbReference type="ARBA" id="ARBA00022618"/>
    </source>
</evidence>
<dbReference type="HAMAP" id="MF_00208">
    <property type="entry name" value="MurE"/>
    <property type="match status" value="1"/>
</dbReference>
<dbReference type="InterPro" id="IPR035911">
    <property type="entry name" value="MurE/MurF_N"/>
</dbReference>
<dbReference type="Gene3D" id="3.40.1390.10">
    <property type="entry name" value="MurE/MurF, N-terminal domain"/>
    <property type="match status" value="1"/>
</dbReference>
<feature type="binding site" evidence="7">
    <location>
        <position position="180"/>
    </location>
    <ligand>
        <name>UDP-N-acetyl-alpha-D-muramoyl-L-alanyl-D-glutamate</name>
        <dbReference type="ChEBI" id="CHEBI:83900"/>
    </ligand>
</feature>
<feature type="binding site" evidence="7">
    <location>
        <position position="369"/>
    </location>
    <ligand>
        <name>meso-2,6-diaminopimelate</name>
        <dbReference type="ChEBI" id="CHEBI:57791"/>
    </ligand>
</feature>
<comment type="subcellular location">
    <subcellularLocation>
        <location evidence="7 8">Cytoplasm</location>
    </subcellularLocation>
</comment>
<keyword evidence="7 12" id="KW-0436">Ligase</keyword>
<dbReference type="Pfam" id="PF08245">
    <property type="entry name" value="Mur_ligase_M"/>
    <property type="match status" value="1"/>
</dbReference>
<dbReference type="SUPFAM" id="SSF53244">
    <property type="entry name" value="MurD-like peptide ligases, peptide-binding domain"/>
    <property type="match status" value="1"/>
</dbReference>
<dbReference type="InterPro" id="IPR036565">
    <property type="entry name" value="Mur-like_cat_sf"/>
</dbReference>
<dbReference type="Proteomes" id="UP001157911">
    <property type="component" value="Unassembled WGS sequence"/>
</dbReference>
<feature type="domain" description="Mur ligase central" evidence="11">
    <location>
        <begin position="109"/>
        <end position="301"/>
    </location>
</feature>
<feature type="modified residue" description="N6-carboxylysine" evidence="7">
    <location>
        <position position="220"/>
    </location>
</feature>
<keyword evidence="7" id="KW-0067">ATP-binding</keyword>
<feature type="domain" description="Mur ligase N-terminal catalytic" evidence="9">
    <location>
        <begin position="22"/>
        <end position="96"/>
    </location>
</feature>
<dbReference type="InterPro" id="IPR000713">
    <property type="entry name" value="Mur_ligase_N"/>
</dbReference>
<name>A0ABY1NAJ3_9BACT</name>
<keyword evidence="3 7" id="KW-0133">Cell shape</keyword>
<accession>A0ABY1NAJ3</accession>
<feature type="binding site" evidence="7">
    <location>
        <begin position="153"/>
        <end position="154"/>
    </location>
    <ligand>
        <name>UDP-N-acetyl-alpha-D-muramoyl-L-alanyl-D-glutamate</name>
        <dbReference type="ChEBI" id="CHEBI:83900"/>
    </ligand>
</feature>
<comment type="cofactor">
    <cofactor evidence="7">
        <name>Mg(2+)</name>
        <dbReference type="ChEBI" id="CHEBI:18420"/>
    </cofactor>
</comment>
<dbReference type="EC" id="6.3.2.13" evidence="7"/>
<dbReference type="SUPFAM" id="SSF53623">
    <property type="entry name" value="MurD-like peptide ligases, catalytic domain"/>
    <property type="match status" value="1"/>
</dbReference>
<keyword evidence="7" id="KW-0460">Magnesium</keyword>
<keyword evidence="7" id="KW-0547">Nucleotide-binding</keyword>
<feature type="binding site" evidence="7">
    <location>
        <position position="188"/>
    </location>
    <ligand>
        <name>UDP-N-acetyl-alpha-D-muramoyl-L-alanyl-D-glutamate</name>
        <dbReference type="ChEBI" id="CHEBI:83900"/>
    </ligand>
</feature>
<feature type="binding site" evidence="7">
    <location>
        <position position="29"/>
    </location>
    <ligand>
        <name>UDP-N-acetyl-alpha-D-muramoyl-L-alanyl-D-glutamate</name>
        <dbReference type="ChEBI" id="CHEBI:83900"/>
    </ligand>
</feature>
<dbReference type="NCBIfam" id="TIGR01085">
    <property type="entry name" value="murE"/>
    <property type="match status" value="1"/>
</dbReference>
<feature type="short sequence motif" description="Meso-diaminopimelate recognition motif" evidence="7">
    <location>
        <begin position="393"/>
        <end position="396"/>
    </location>
</feature>
<dbReference type="SUPFAM" id="SSF63418">
    <property type="entry name" value="MurE/MurF N-terminal domain"/>
    <property type="match status" value="1"/>
</dbReference>
<organism evidence="12 13">
    <name type="scientific">Desulfurobacterium pacificum</name>
    <dbReference type="NCBI Taxonomy" id="240166"/>
    <lineage>
        <taxon>Bacteria</taxon>
        <taxon>Pseudomonadati</taxon>
        <taxon>Aquificota</taxon>
        <taxon>Aquificia</taxon>
        <taxon>Desulfurobacteriales</taxon>
        <taxon>Desulfurobacteriaceae</taxon>
        <taxon>Desulfurobacterium</taxon>
    </lineage>
</organism>
<comment type="pathway">
    <text evidence="7 8">Cell wall biogenesis; peptidoglycan biosynthesis.</text>
</comment>
<comment type="catalytic activity">
    <reaction evidence="7">
        <text>UDP-N-acetyl-alpha-D-muramoyl-L-alanyl-D-glutamate + meso-2,6-diaminopimelate + ATP = UDP-N-acetyl-alpha-D-muramoyl-L-alanyl-gamma-D-glutamyl-meso-2,6-diaminopimelate + ADP + phosphate + H(+)</text>
        <dbReference type="Rhea" id="RHEA:23676"/>
        <dbReference type="ChEBI" id="CHEBI:15378"/>
        <dbReference type="ChEBI" id="CHEBI:30616"/>
        <dbReference type="ChEBI" id="CHEBI:43474"/>
        <dbReference type="ChEBI" id="CHEBI:57791"/>
        <dbReference type="ChEBI" id="CHEBI:83900"/>
        <dbReference type="ChEBI" id="CHEBI:83905"/>
        <dbReference type="ChEBI" id="CHEBI:456216"/>
        <dbReference type="EC" id="6.3.2.13"/>
    </reaction>
</comment>
<dbReference type="GO" id="GO:0016874">
    <property type="term" value="F:ligase activity"/>
    <property type="evidence" value="ECO:0007669"/>
    <property type="project" value="UniProtKB-KW"/>
</dbReference>
<feature type="domain" description="Mur ligase C-terminal" evidence="10">
    <location>
        <begin position="324"/>
        <end position="446"/>
    </location>
</feature>
<keyword evidence="7" id="KW-0963">Cytoplasm</keyword>
<dbReference type="Gene3D" id="3.40.1190.10">
    <property type="entry name" value="Mur-like, catalytic domain"/>
    <property type="match status" value="1"/>
</dbReference>
<dbReference type="InterPro" id="IPR005761">
    <property type="entry name" value="UDP-N-AcMur-Glu-dNH2Pim_ligase"/>
</dbReference>
<dbReference type="Pfam" id="PF02875">
    <property type="entry name" value="Mur_ligase_C"/>
    <property type="match status" value="1"/>
</dbReference>
<evidence type="ECO:0000313" key="12">
    <source>
        <dbReference type="EMBL" id="SMP04826.1"/>
    </source>
</evidence>
<feature type="binding site" evidence="7">
    <location>
        <begin position="393"/>
        <end position="396"/>
    </location>
    <ligand>
        <name>meso-2,6-diaminopimelate</name>
        <dbReference type="ChEBI" id="CHEBI:57791"/>
    </ligand>
</feature>